<evidence type="ECO:0000256" key="1">
    <source>
        <dbReference type="ARBA" id="ARBA00022729"/>
    </source>
</evidence>
<dbReference type="EMBL" id="SDDZ01000009">
    <property type="protein sequence ID" value="RXJ45971.1"/>
    <property type="molecule type" value="Genomic_DNA"/>
</dbReference>
<feature type="domain" description="Secretion system C-terminal sorting" evidence="2">
    <location>
        <begin position="1301"/>
        <end position="1376"/>
    </location>
</feature>
<evidence type="ECO:0000313" key="4">
    <source>
        <dbReference type="Proteomes" id="UP000289792"/>
    </source>
</evidence>
<protein>
    <submittedName>
        <fullName evidence="3">T9SS type A sorting domain-containing protein</fullName>
    </submittedName>
</protein>
<reference evidence="3 4" key="1">
    <citation type="submission" date="2019-01" db="EMBL/GenBank/DDBJ databases">
        <title>Genome sequence of the Antarctic species Gelidibacter gilvus ACAM 158(T).</title>
        <authorList>
            <person name="Bowman J.P."/>
        </authorList>
    </citation>
    <scope>NUCLEOTIDE SEQUENCE [LARGE SCALE GENOMIC DNA]</scope>
    <source>
        <strain evidence="3 4">IC158</strain>
    </source>
</reference>
<accession>A0A4Q0XDD3</accession>
<dbReference type="InterPro" id="IPR026444">
    <property type="entry name" value="Secre_tail"/>
</dbReference>
<evidence type="ECO:0000313" key="3">
    <source>
        <dbReference type="EMBL" id="RXJ45971.1"/>
    </source>
</evidence>
<name>A0A4Q0XDD3_9FLAO</name>
<sequence length="1378" mass="147109">MKSPNSLCLFIDRSLFVFCFSLCHLFFFKLNAQTYPLDEHLHDVQWESYQPPNNTPNYLVPVKDLLTGNKITRISDKDVFGCDCKTLRHNYSKNQPWNADGSLIKTDGSYAKILDGSTYEVLRIANPKSLWSNIDPKVTFETAQNKFYKNNIDTNEETVLRIFSEYEKISIGYGEGNLSNDDRWIALIGTNGKNQTILVYDILNDYTVGSKYIGSAPMDWASVSQSGEFVVIRYYTNGSGNHQGVKSYNRKMQNEVHLLDFGAHADIGYDMTGNEVYVSVGRYQGHSLSYTRLDNGFTKGLWRSAWKPGDRGIAGAHVSTRNLKRPGWAYISTDQQAHDPLVYAAPKEIFAIRLDDSETIERFGQHHTKFDGSKSPYNHEVHPVPNRDGTKVIFASNWHNSQWMNNDYPMMWVVEADQDIIKLSVNAGEDVSICQGTTTTLTATGGSTYLWNTGAKTASITVSPDKTTTYTVTAYDSTGNNSDSDGVTVTVNSLPEVNAGSDVTIKIGDKTTLTATGAASYLWSTGETTASIEVSPTTTTIYTVIGTTNSCEAEDSVTVFSVDASVKANAGEDTDICLGDTTTLTATGGTHYVWSTGETTKSIVVSPETTTTYKVTVSDDNDESDDASVTVTVNAIPVASAGEDQTICFGQTTTLTATGGTSYLWSTGATTASIEVNPTAETTYSVEVSNNGCFNTDDVSVFVENVPVLTITGDIIISEGESTTLTVIGGDNYEWSTSETTESITVSPKVTTTYSVSSRGSNGCSGNASITVAVAQEVFANAGQDMDVCTGASVTLTATGGSTYLWSTGAKTASISVTPNATTTYTVTAYDSTGTNSDTDEVKVTVNPLQTVDAGNNITINSGQSTTLTATGATTYKWSTGTTGATVTVSPTASQTYTVTGTTNGCEASDTVRVTVINPEGLTADAGADQTICAGASVTLTATGGSSYLWSTGAKTESISVTPNTTTTYTVTAYDSTGTNSDTDEVKVTVNPLPTVDAGNNITIYSGESTTLTATGASTYKWSTGATGASITVNPTATKTYTVTGIKNGCEATSTVKVTVKEPEAVVARAGGNQDVCEGGEVTLTATGGERYLWSTGATTASIKVNPKTTTKYSVTAYVGDFSGTDEAIVTVSPQPKVVIINGSEADILEGEFITLSARGANSYKWSNGATQPNIAVRPTKTKTYDVVGHVNDCSSEQSIKVNVYEKVVANAGDDVAICLDETTVLTAKGPANSEFLWSTGETTKSITVSPDEDTEYSVMVYHDLDSDTDSVMVNVRNCVNSQVIGDSVTIEDTEAIDFLIHPNPTDGEVHIKISGLSNASSIHLYDLSGKSLYNEAISINDHQSYNKTLDLSEFASGIYLLQLVDNQKVITKKIVLR</sequence>
<evidence type="ECO:0000259" key="2">
    <source>
        <dbReference type="Pfam" id="PF18962"/>
    </source>
</evidence>
<gene>
    <name evidence="3" type="ORF">ESZ48_14250</name>
</gene>
<comment type="caution">
    <text evidence="3">The sequence shown here is derived from an EMBL/GenBank/DDBJ whole genome shotgun (WGS) entry which is preliminary data.</text>
</comment>
<dbReference type="Pfam" id="PF18962">
    <property type="entry name" value="Por_Secre_tail"/>
    <property type="match status" value="1"/>
</dbReference>
<dbReference type="OrthoDB" id="9765926at2"/>
<organism evidence="3 4">
    <name type="scientific">Gelidibacter gilvus</name>
    <dbReference type="NCBI Taxonomy" id="59602"/>
    <lineage>
        <taxon>Bacteria</taxon>
        <taxon>Pseudomonadati</taxon>
        <taxon>Bacteroidota</taxon>
        <taxon>Flavobacteriia</taxon>
        <taxon>Flavobacteriales</taxon>
        <taxon>Flavobacteriaceae</taxon>
        <taxon>Gelidibacter</taxon>
    </lineage>
</organism>
<proteinExistence type="predicted"/>
<keyword evidence="4" id="KW-1185">Reference proteome</keyword>
<dbReference type="NCBIfam" id="TIGR04183">
    <property type="entry name" value="Por_Secre_tail"/>
    <property type="match status" value="1"/>
</dbReference>
<keyword evidence="1" id="KW-0732">Signal</keyword>
<dbReference type="Proteomes" id="UP000289792">
    <property type="component" value="Unassembled WGS sequence"/>
</dbReference>